<feature type="transmembrane region" description="Helical" evidence="9">
    <location>
        <begin position="39"/>
        <end position="57"/>
    </location>
</feature>
<feature type="transmembrane region" description="Helical" evidence="9">
    <location>
        <begin position="264"/>
        <end position="284"/>
    </location>
</feature>
<dbReference type="CDD" id="cd06582">
    <property type="entry name" value="TM_PBP1_LivH_like"/>
    <property type="match status" value="1"/>
</dbReference>
<reference evidence="10" key="1">
    <citation type="submission" date="2018-06" db="EMBL/GenBank/DDBJ databases">
        <title>Paenibacillus xerothermodurans sp. nov. an extremely dry heat resistant spore forming bacterium isolated from the soil of Cape Canaveral, Florida.</title>
        <authorList>
            <person name="Seuylemezian A."/>
            <person name="Kaur N."/>
            <person name="Patil P."/>
            <person name="Patil P."/>
            <person name="Mayilraj S."/>
            <person name="Vaishampayan P."/>
        </authorList>
    </citation>
    <scope>NUCLEOTIDE SEQUENCE [LARGE SCALE GENOMIC DNA]</scope>
    <source>
        <strain evidence="10">ATCC 27380</strain>
    </source>
</reference>
<comment type="caution">
    <text evidence="10">The sequence shown here is derived from an EMBL/GenBank/DDBJ whole genome shotgun (WGS) entry which is preliminary data.</text>
</comment>
<dbReference type="InterPro" id="IPR052157">
    <property type="entry name" value="BCAA_transport_permease"/>
</dbReference>
<dbReference type="EMBL" id="NHRJ02000003">
    <property type="protein sequence ID" value="PZE21385.1"/>
    <property type="molecule type" value="Genomic_DNA"/>
</dbReference>
<evidence type="ECO:0000256" key="2">
    <source>
        <dbReference type="ARBA" id="ARBA00022448"/>
    </source>
</evidence>
<evidence type="ECO:0000256" key="9">
    <source>
        <dbReference type="SAM" id="Phobius"/>
    </source>
</evidence>
<keyword evidence="2" id="KW-0813">Transport</keyword>
<feature type="transmembrane region" description="Helical" evidence="9">
    <location>
        <begin position="63"/>
        <end position="83"/>
    </location>
</feature>
<name>A0A2W1NPG6_PAEXE</name>
<dbReference type="PANTHER" id="PTHR11795">
    <property type="entry name" value="BRANCHED-CHAIN AMINO ACID TRANSPORT SYSTEM PERMEASE PROTEIN LIVH"/>
    <property type="match status" value="1"/>
</dbReference>
<evidence type="ECO:0000256" key="6">
    <source>
        <dbReference type="ARBA" id="ARBA00022989"/>
    </source>
</evidence>
<feature type="transmembrane region" description="Helical" evidence="9">
    <location>
        <begin position="188"/>
        <end position="213"/>
    </location>
</feature>
<keyword evidence="7 9" id="KW-0472">Membrane</keyword>
<proteinExistence type="inferred from homology"/>
<evidence type="ECO:0000313" key="10">
    <source>
        <dbReference type="EMBL" id="PZE21385.1"/>
    </source>
</evidence>
<keyword evidence="4 9" id="KW-0812">Transmembrane</keyword>
<comment type="similarity">
    <text evidence="8">Belongs to the binding-protein-dependent transport system permease family. LivHM subfamily.</text>
</comment>
<dbReference type="AlphaFoldDB" id="A0A2W1NPG6"/>
<dbReference type="Proteomes" id="UP000214746">
    <property type="component" value="Unassembled WGS sequence"/>
</dbReference>
<evidence type="ECO:0000256" key="4">
    <source>
        <dbReference type="ARBA" id="ARBA00022692"/>
    </source>
</evidence>
<keyword evidence="6 9" id="KW-1133">Transmembrane helix</keyword>
<keyword evidence="3" id="KW-1003">Cell membrane</keyword>
<accession>A0A2W1NPG6</accession>
<feature type="transmembrane region" description="Helical" evidence="9">
    <location>
        <begin position="95"/>
        <end position="115"/>
    </location>
</feature>
<evidence type="ECO:0000256" key="8">
    <source>
        <dbReference type="ARBA" id="ARBA00037998"/>
    </source>
</evidence>
<dbReference type="Pfam" id="PF02653">
    <property type="entry name" value="BPD_transp_2"/>
    <property type="match status" value="1"/>
</dbReference>
<dbReference type="RefSeq" id="WP_089199581.1">
    <property type="nucleotide sequence ID" value="NZ_NHRJ02000003.1"/>
</dbReference>
<keyword evidence="11" id="KW-1185">Reference proteome</keyword>
<dbReference type="GO" id="GO:0022857">
    <property type="term" value="F:transmembrane transporter activity"/>
    <property type="evidence" value="ECO:0007669"/>
    <property type="project" value="InterPro"/>
</dbReference>
<feature type="transmembrane region" description="Helical" evidence="9">
    <location>
        <begin position="135"/>
        <end position="159"/>
    </location>
</feature>
<evidence type="ECO:0000256" key="7">
    <source>
        <dbReference type="ARBA" id="ARBA00023136"/>
    </source>
</evidence>
<dbReference type="OrthoDB" id="9807115at2"/>
<dbReference type="GO" id="GO:0006865">
    <property type="term" value="P:amino acid transport"/>
    <property type="evidence" value="ECO:0007669"/>
    <property type="project" value="UniProtKB-KW"/>
</dbReference>
<keyword evidence="5" id="KW-0029">Amino-acid transport</keyword>
<dbReference type="GO" id="GO:0005886">
    <property type="term" value="C:plasma membrane"/>
    <property type="evidence" value="ECO:0007669"/>
    <property type="project" value="UniProtKB-SubCell"/>
</dbReference>
<comment type="subcellular location">
    <subcellularLocation>
        <location evidence="1">Cell membrane</location>
        <topology evidence="1">Multi-pass membrane protein</topology>
    </subcellularLocation>
</comment>
<evidence type="ECO:0000256" key="5">
    <source>
        <dbReference type="ARBA" id="ARBA00022970"/>
    </source>
</evidence>
<dbReference type="InterPro" id="IPR001851">
    <property type="entry name" value="ABC_transp_permease"/>
</dbReference>
<protein>
    <submittedName>
        <fullName evidence="10">Branched-chain amino acid ABC transporter permease</fullName>
    </submittedName>
</protein>
<evidence type="ECO:0000256" key="1">
    <source>
        <dbReference type="ARBA" id="ARBA00004651"/>
    </source>
</evidence>
<gene>
    <name evidence="10" type="ORF">CBW46_008480</name>
</gene>
<evidence type="ECO:0000313" key="11">
    <source>
        <dbReference type="Proteomes" id="UP000214746"/>
    </source>
</evidence>
<evidence type="ECO:0000256" key="3">
    <source>
        <dbReference type="ARBA" id="ARBA00022475"/>
    </source>
</evidence>
<feature type="transmembrane region" description="Helical" evidence="9">
    <location>
        <begin position="225"/>
        <end position="252"/>
    </location>
</feature>
<organism evidence="10 11">
    <name type="scientific">Paenibacillus xerothermodurans</name>
    <dbReference type="NCBI Taxonomy" id="1977292"/>
    <lineage>
        <taxon>Bacteria</taxon>
        <taxon>Bacillati</taxon>
        <taxon>Bacillota</taxon>
        <taxon>Bacilli</taxon>
        <taxon>Bacillales</taxon>
        <taxon>Paenibacillaceae</taxon>
        <taxon>Paenibacillus</taxon>
    </lineage>
</organism>
<feature type="transmembrane region" description="Helical" evidence="9">
    <location>
        <begin position="6"/>
        <end position="27"/>
    </location>
</feature>
<dbReference type="PANTHER" id="PTHR11795:SF445">
    <property type="entry name" value="AMINO ACID ABC TRANSPORTER PERMEASE PROTEIN"/>
    <property type="match status" value="1"/>
</dbReference>
<sequence length="291" mass="30980">MLYDILVSGVAVGSIYSLIAMAFSLIFRSTGYLNIAQGEMVMLGSLVGYTMLVSLGFNYYASLMITMMIAGVLGLLTNQLIFIPIQNRGGHDLHILIASIGLLIMLPQVAGLIWGTKTLSYPNNISQNQLALGDIQISGLNFLIIVIAFIIMIALQCFFRFTRVGQAMRAIADDKVMSQLVGVNIKKYITLIFMVAGGLAGAAGALFGPVYFASYDIGTIGIKGFAAAVVGGFGSVSGGMLGGIMIGLIEGFSGTMISSTYRDMILYGILILVLLIRPTGIFGIKQRRDAA</sequence>